<evidence type="ECO:0000313" key="2">
    <source>
        <dbReference type="Proteomes" id="UP000239576"/>
    </source>
</evidence>
<reference evidence="1 2" key="2">
    <citation type="submission" date="2018-03" db="EMBL/GenBank/DDBJ databases">
        <title>The ancient ancestry and fast evolution of plastids.</title>
        <authorList>
            <person name="Moore K.R."/>
            <person name="Magnabosco C."/>
            <person name="Momper L."/>
            <person name="Gold D.A."/>
            <person name="Bosak T."/>
            <person name="Fournier G.P."/>
        </authorList>
    </citation>
    <scope>NUCLEOTIDE SEQUENCE [LARGE SCALE GENOMIC DNA]</scope>
    <source>
        <strain evidence="1 2">ULC18</strain>
    </source>
</reference>
<dbReference type="OrthoDB" id="512175at2"/>
<sequence length="136" mass="15333">MTAHSSTRQTIDYPARTVQRAEQAMRCAPFRLALFTTMVQQSVSLAAIAGNAGVEHQYTPKPLSELIAEAELLWLIQVGLLRREVDGQGLTDSFRVTPLGRQLAQKWQEQGHALRTAPTLGDRLQHAWSRWFRLPI</sequence>
<accession>A0A2T1EGP2</accession>
<dbReference type="EMBL" id="PVWK01000031">
    <property type="protein sequence ID" value="PSB31861.1"/>
    <property type="molecule type" value="Genomic_DNA"/>
</dbReference>
<keyword evidence="2" id="KW-1185">Reference proteome</keyword>
<dbReference type="NCBIfam" id="NF045586">
    <property type="entry name" value="Npun_F0494_fam"/>
    <property type="match status" value="1"/>
</dbReference>
<name>A0A2T1EGP2_9CYAN</name>
<dbReference type="InterPro" id="IPR054651">
    <property type="entry name" value="Npun_F0494-like"/>
</dbReference>
<protein>
    <submittedName>
        <fullName evidence="1">Uncharacterized protein</fullName>
    </submittedName>
</protein>
<reference evidence="2" key="1">
    <citation type="submission" date="2018-02" db="EMBL/GenBank/DDBJ databases">
        <authorList>
            <person name="Moore K."/>
            <person name="Momper L."/>
        </authorList>
    </citation>
    <scope>NUCLEOTIDE SEQUENCE [LARGE SCALE GENOMIC DNA]</scope>
    <source>
        <strain evidence="2">ULC18</strain>
    </source>
</reference>
<evidence type="ECO:0000313" key="1">
    <source>
        <dbReference type="EMBL" id="PSB31861.1"/>
    </source>
</evidence>
<dbReference type="AlphaFoldDB" id="A0A2T1EGP2"/>
<gene>
    <name evidence="1" type="ORF">C7B82_06480</name>
</gene>
<dbReference type="RefSeq" id="WP_106255493.1">
    <property type="nucleotide sequence ID" value="NZ_CAWNSW010000125.1"/>
</dbReference>
<comment type="caution">
    <text evidence="1">The sequence shown here is derived from an EMBL/GenBank/DDBJ whole genome shotgun (WGS) entry which is preliminary data.</text>
</comment>
<organism evidence="1 2">
    <name type="scientific">Stenomitos frigidus ULC18</name>
    <dbReference type="NCBI Taxonomy" id="2107698"/>
    <lineage>
        <taxon>Bacteria</taxon>
        <taxon>Bacillati</taxon>
        <taxon>Cyanobacteriota</taxon>
        <taxon>Cyanophyceae</taxon>
        <taxon>Leptolyngbyales</taxon>
        <taxon>Leptolyngbyaceae</taxon>
        <taxon>Stenomitos</taxon>
    </lineage>
</organism>
<dbReference type="Proteomes" id="UP000239576">
    <property type="component" value="Unassembled WGS sequence"/>
</dbReference>
<proteinExistence type="predicted"/>